<evidence type="ECO:0000256" key="8">
    <source>
        <dbReference type="ARBA" id="ARBA00023128"/>
    </source>
</evidence>
<keyword evidence="3 11" id="KW-0813">Transport</keyword>
<evidence type="ECO:0000256" key="2">
    <source>
        <dbReference type="ARBA" id="ARBA00006375"/>
    </source>
</evidence>
<dbReference type="GO" id="GO:1990542">
    <property type="term" value="P:mitochondrial transmembrane transport"/>
    <property type="evidence" value="ECO:0007669"/>
    <property type="project" value="InterPro"/>
</dbReference>
<dbReference type="InterPro" id="IPR045315">
    <property type="entry name" value="Mtm1-like"/>
</dbReference>
<evidence type="ECO:0000256" key="1">
    <source>
        <dbReference type="ARBA" id="ARBA00004448"/>
    </source>
</evidence>
<evidence type="ECO:0008006" key="15">
    <source>
        <dbReference type="Google" id="ProtNLM"/>
    </source>
</evidence>
<dbReference type="InterPro" id="IPR002067">
    <property type="entry name" value="MCP"/>
</dbReference>
<dbReference type="AlphaFoldDB" id="A0A7N0UFD3"/>
<evidence type="ECO:0000256" key="10">
    <source>
        <dbReference type="PROSITE-ProRule" id="PRU00282"/>
    </source>
</evidence>
<dbReference type="PROSITE" id="PS50920">
    <property type="entry name" value="SOLCAR"/>
    <property type="match status" value="2"/>
</dbReference>
<evidence type="ECO:0000256" key="3">
    <source>
        <dbReference type="ARBA" id="ARBA00022448"/>
    </source>
</evidence>
<feature type="repeat" description="Solcar" evidence="10">
    <location>
        <begin position="208"/>
        <end position="307"/>
    </location>
</feature>
<evidence type="ECO:0000256" key="12">
    <source>
        <dbReference type="SAM" id="MobiDB-lite"/>
    </source>
</evidence>
<dbReference type="InterPro" id="IPR018108">
    <property type="entry name" value="MCP_transmembrane"/>
</dbReference>
<dbReference type="Gene3D" id="1.50.40.10">
    <property type="entry name" value="Mitochondrial carrier domain"/>
    <property type="match status" value="3"/>
</dbReference>
<keyword evidence="7" id="KW-1133">Transmembrane helix</keyword>
<evidence type="ECO:0000313" key="14">
    <source>
        <dbReference type="Proteomes" id="UP000594263"/>
    </source>
</evidence>
<dbReference type="Pfam" id="PF00153">
    <property type="entry name" value="Mito_carr"/>
    <property type="match status" value="3"/>
</dbReference>
<name>A0A7N0UFD3_KALFE</name>
<keyword evidence="8" id="KW-0496">Mitochondrion</keyword>
<sequence length="351" mass="38444">MIGRFNRNTNPSSESSKPREMVKVSREGIHPWTFAVASVSHASNAVGEGERGDLDDSNARSEMSDADLGLAERAVSAAGAALISAIIVNPLDIAKTRLQAQAAGVPYDGICRMTAFETNTVIPDLNCIQSYTRTGPGRKPMCPPGCYQYKGTLDVFYQIIRQEGILRLWRGTNASLALAVPTVGIYLPCYDVIRNYMEEFAEQNAPSLAPYSPFLAGSVARSLACISCYPIELAKTRMQAFKETQFGKKPSGVWKTLIEVVAPFKNTTNLQSLRNYRILWTGLGAQLARDVPFSGICWSTLEPVNGGMKGMFTGVGPRVARAGPSVGIVVSSYEVMKYYLHQRRYQMKDAM</sequence>
<keyword evidence="5" id="KW-0677">Repeat</keyword>
<feature type="compositionally biased region" description="Polar residues" evidence="12">
    <location>
        <begin position="1"/>
        <end position="15"/>
    </location>
</feature>
<comment type="similarity">
    <text evidence="2 11">Belongs to the mitochondrial carrier (TC 2.A.29) family.</text>
</comment>
<dbReference type="PRINTS" id="PR00926">
    <property type="entry name" value="MITOCARRIER"/>
</dbReference>
<evidence type="ECO:0000256" key="5">
    <source>
        <dbReference type="ARBA" id="ARBA00022737"/>
    </source>
</evidence>
<keyword evidence="6" id="KW-0999">Mitochondrion inner membrane</keyword>
<dbReference type="SUPFAM" id="SSF103506">
    <property type="entry name" value="Mitochondrial carrier"/>
    <property type="match status" value="1"/>
</dbReference>
<comment type="subcellular location">
    <subcellularLocation>
        <location evidence="1">Mitochondrion inner membrane</location>
        <topology evidence="1">Multi-pass membrane protein</topology>
    </subcellularLocation>
</comment>
<keyword evidence="14" id="KW-1185">Reference proteome</keyword>
<evidence type="ECO:0000256" key="9">
    <source>
        <dbReference type="ARBA" id="ARBA00023136"/>
    </source>
</evidence>
<evidence type="ECO:0000256" key="11">
    <source>
        <dbReference type="RuleBase" id="RU000488"/>
    </source>
</evidence>
<feature type="repeat" description="Solcar" evidence="10">
    <location>
        <begin position="68"/>
        <end position="196"/>
    </location>
</feature>
<reference evidence="13" key="1">
    <citation type="submission" date="2021-01" db="UniProtKB">
        <authorList>
            <consortium name="EnsemblPlants"/>
        </authorList>
    </citation>
    <scope>IDENTIFICATION</scope>
</reference>
<dbReference type="EnsemblPlants" id="Kaladp0066s0069.1.v1.1">
    <property type="protein sequence ID" value="Kaladp0066s0069.1.v1.1"/>
    <property type="gene ID" value="Kaladp0066s0069.v1.1"/>
</dbReference>
<dbReference type="Proteomes" id="UP000594263">
    <property type="component" value="Unplaced"/>
</dbReference>
<dbReference type="PANTHER" id="PTHR45760:SF6">
    <property type="entry name" value="MITOCHONDRIAL SUBSTRATE CARRIER FAMILY PROTEIN"/>
    <property type="match status" value="1"/>
</dbReference>
<evidence type="ECO:0000313" key="13">
    <source>
        <dbReference type="EnsemblPlants" id="Kaladp0066s0069.1.v1.1"/>
    </source>
</evidence>
<dbReference type="InterPro" id="IPR023395">
    <property type="entry name" value="MCP_dom_sf"/>
</dbReference>
<organism evidence="13 14">
    <name type="scientific">Kalanchoe fedtschenkoi</name>
    <name type="common">Lavender scallops</name>
    <name type="synonym">South American air plant</name>
    <dbReference type="NCBI Taxonomy" id="63787"/>
    <lineage>
        <taxon>Eukaryota</taxon>
        <taxon>Viridiplantae</taxon>
        <taxon>Streptophyta</taxon>
        <taxon>Embryophyta</taxon>
        <taxon>Tracheophyta</taxon>
        <taxon>Spermatophyta</taxon>
        <taxon>Magnoliopsida</taxon>
        <taxon>eudicotyledons</taxon>
        <taxon>Gunneridae</taxon>
        <taxon>Pentapetalae</taxon>
        <taxon>Saxifragales</taxon>
        <taxon>Crassulaceae</taxon>
        <taxon>Kalanchoe</taxon>
    </lineage>
</organism>
<proteinExistence type="inferred from homology"/>
<dbReference type="OMA" id="LYWTNYE"/>
<accession>A0A7N0UFD3</accession>
<keyword evidence="9 10" id="KW-0472">Membrane</keyword>
<evidence type="ECO:0000256" key="6">
    <source>
        <dbReference type="ARBA" id="ARBA00022792"/>
    </source>
</evidence>
<evidence type="ECO:0000256" key="7">
    <source>
        <dbReference type="ARBA" id="ARBA00022989"/>
    </source>
</evidence>
<dbReference type="PANTHER" id="PTHR45760">
    <property type="entry name" value="FI19922P1-RELATED"/>
    <property type="match status" value="1"/>
</dbReference>
<evidence type="ECO:0000256" key="4">
    <source>
        <dbReference type="ARBA" id="ARBA00022692"/>
    </source>
</evidence>
<dbReference type="GO" id="GO:0005743">
    <property type="term" value="C:mitochondrial inner membrane"/>
    <property type="evidence" value="ECO:0007669"/>
    <property type="project" value="UniProtKB-SubCell"/>
</dbReference>
<feature type="region of interest" description="Disordered" evidence="12">
    <location>
        <begin position="1"/>
        <end position="23"/>
    </location>
</feature>
<keyword evidence="4 10" id="KW-0812">Transmembrane</keyword>
<protein>
    <recommendedName>
        <fullName evidence="15">Mitochondrial carrier protein</fullName>
    </recommendedName>
</protein>
<dbReference type="Gramene" id="Kaladp0066s0069.1.v1.1">
    <property type="protein sequence ID" value="Kaladp0066s0069.1.v1.1"/>
    <property type="gene ID" value="Kaladp0066s0069.v1.1"/>
</dbReference>